<feature type="binding site" evidence="18">
    <location>
        <position position="493"/>
    </location>
    <ligand>
        <name>Fe cation</name>
        <dbReference type="ChEBI" id="CHEBI:24875"/>
        <note>catalytic</note>
    </ligand>
</feature>
<dbReference type="STRING" id="2018661.A0A2A2LFE5"/>
<dbReference type="InterPro" id="IPR014710">
    <property type="entry name" value="RmlC-like_jellyroll"/>
</dbReference>
<dbReference type="GO" id="GO:0005764">
    <property type="term" value="C:lysosome"/>
    <property type="evidence" value="ECO:0007669"/>
    <property type="project" value="TreeGrafter"/>
</dbReference>
<keyword evidence="12 18" id="KW-0223">Dioxygenase</keyword>
<feature type="binding site" evidence="18">
    <location>
        <position position="483"/>
    </location>
    <ligand>
        <name>O2</name>
        <dbReference type="ChEBI" id="CHEBI:15379"/>
    </ligand>
</feature>
<evidence type="ECO:0000256" key="2">
    <source>
        <dbReference type="ARBA" id="ARBA00002752"/>
    </source>
</evidence>
<evidence type="ECO:0000256" key="11">
    <source>
        <dbReference type="ARBA" id="ARBA00022801"/>
    </source>
</evidence>
<dbReference type="GO" id="GO:0006569">
    <property type="term" value="P:L-tryptophan catabolic process"/>
    <property type="evidence" value="ECO:0007669"/>
    <property type="project" value="UniProtKB-UniRule"/>
</dbReference>
<keyword evidence="16 20" id="KW-1015">Disulfide bond</keyword>
<feature type="region of interest" description="Domain A (catalytic)" evidence="18">
    <location>
        <begin position="1"/>
        <end position="601"/>
    </location>
</feature>
<evidence type="ECO:0000256" key="21">
    <source>
        <dbReference type="RuleBase" id="RU000454"/>
    </source>
</evidence>
<feature type="active site" evidence="19">
    <location>
        <position position="90"/>
    </location>
</feature>
<dbReference type="Gene3D" id="2.40.70.10">
    <property type="entry name" value="Acid Proteases"/>
    <property type="match status" value="2"/>
</dbReference>
<dbReference type="AlphaFoldDB" id="A0A2A2LFE5"/>
<comment type="similarity">
    <text evidence="18">Belongs to the 3-HAO family.</text>
</comment>
<proteinExistence type="inferred from homology"/>
<evidence type="ECO:0000256" key="7">
    <source>
        <dbReference type="ARBA" id="ARBA00022670"/>
    </source>
</evidence>
<dbReference type="PANTHER" id="PTHR47966:SF45">
    <property type="entry name" value="PEPTIDASE A1 DOMAIN-CONTAINING PROTEIN"/>
    <property type="match status" value="1"/>
</dbReference>
<comment type="caution">
    <text evidence="24">The sequence shown here is derived from an EMBL/GenBank/DDBJ whole genome shotgun (WGS) entry which is preliminary data.</text>
</comment>
<feature type="binding site" evidence="18">
    <location>
        <position position="535"/>
    </location>
    <ligand>
        <name>substrate</name>
    </ligand>
</feature>
<reference evidence="24 25" key="1">
    <citation type="journal article" date="2017" name="Curr. Biol.">
        <title>Genome architecture and evolution of a unichromosomal asexual nematode.</title>
        <authorList>
            <person name="Fradin H."/>
            <person name="Zegar C."/>
            <person name="Gutwein M."/>
            <person name="Lucas J."/>
            <person name="Kovtun M."/>
            <person name="Corcoran D."/>
            <person name="Baugh L.R."/>
            <person name="Kiontke K."/>
            <person name="Gunsalus K."/>
            <person name="Fitch D.H."/>
            <person name="Piano F."/>
        </authorList>
    </citation>
    <scope>NUCLEOTIDE SEQUENCE [LARGE SCALE GENOMIC DNA]</scope>
    <source>
        <strain evidence="24">PF1309</strain>
    </source>
</reference>
<dbReference type="PRINTS" id="PR00792">
    <property type="entry name" value="PEPSIN"/>
</dbReference>
<dbReference type="SUPFAM" id="SSF51182">
    <property type="entry name" value="RmlC-like cupins"/>
    <property type="match status" value="1"/>
</dbReference>
<keyword evidence="15" id="KW-0865">Zymogen</keyword>
<dbReference type="SUPFAM" id="SSF50630">
    <property type="entry name" value="Acid proteases"/>
    <property type="match status" value="1"/>
</dbReference>
<comment type="subcellular location">
    <subcellularLocation>
        <location evidence="18">Cytoplasm</location>
    </subcellularLocation>
    <subcellularLocation>
        <location evidence="3">Secreted</location>
    </subcellularLocation>
</comment>
<accession>A0A2A2LFE5</accession>
<dbReference type="EC" id="1.13.11.6" evidence="18"/>
<dbReference type="CDD" id="cd06123">
    <property type="entry name" value="cupin_HAO"/>
    <property type="match status" value="1"/>
</dbReference>
<evidence type="ECO:0000256" key="15">
    <source>
        <dbReference type="ARBA" id="ARBA00023145"/>
    </source>
</evidence>
<keyword evidence="9 22" id="KW-0732">Signal</keyword>
<dbReference type="UniPathway" id="UPA00253">
    <property type="reaction ID" value="UER00330"/>
</dbReference>
<feature type="disulfide bond" evidence="20">
    <location>
        <begin position="103"/>
        <end position="110"/>
    </location>
</feature>
<dbReference type="Pfam" id="PF00026">
    <property type="entry name" value="Asp"/>
    <property type="match status" value="1"/>
</dbReference>
<dbReference type="Gene3D" id="2.60.120.10">
    <property type="entry name" value="Jelly Rolls"/>
    <property type="match status" value="1"/>
</dbReference>
<dbReference type="GO" id="GO:0008198">
    <property type="term" value="F:ferrous iron binding"/>
    <property type="evidence" value="ECO:0007669"/>
    <property type="project" value="UniProtKB-UniRule"/>
</dbReference>
<feature type="active site" evidence="19">
    <location>
        <position position="281"/>
    </location>
</feature>
<dbReference type="GO" id="GO:0043420">
    <property type="term" value="P:anthranilate metabolic process"/>
    <property type="evidence" value="ECO:0007669"/>
    <property type="project" value="UniProtKB-UniRule"/>
</dbReference>
<evidence type="ECO:0000256" key="6">
    <source>
        <dbReference type="ARBA" id="ARBA00022642"/>
    </source>
</evidence>
<evidence type="ECO:0000256" key="5">
    <source>
        <dbReference type="ARBA" id="ARBA00022525"/>
    </source>
</evidence>
<evidence type="ECO:0000256" key="1">
    <source>
        <dbReference type="ARBA" id="ARBA00001954"/>
    </source>
</evidence>
<dbReference type="InterPro" id="IPR001461">
    <property type="entry name" value="Aspartic_peptidase_A1"/>
</dbReference>
<keyword evidence="11 21" id="KW-0378">Hydrolase</keyword>
<evidence type="ECO:0000256" key="20">
    <source>
        <dbReference type="PIRSR" id="PIRSR601461-2"/>
    </source>
</evidence>
<evidence type="ECO:0000256" key="8">
    <source>
        <dbReference type="ARBA" id="ARBA00022723"/>
    </source>
</evidence>
<evidence type="ECO:0000259" key="23">
    <source>
        <dbReference type="PROSITE" id="PS51767"/>
    </source>
</evidence>
<comment type="pathway">
    <text evidence="18">Cofactor biosynthesis; NAD(+) biosynthesis; quinolinate from L-kynurenine: step 3/3.</text>
</comment>
<keyword evidence="6 18" id="KW-0662">Pyridine nucleotide biosynthesis</keyword>
<sequence length="719" mass="80613">MKLILILALFSITYGVVHQHKLIWRESGKIRMIRNGEWSAHLEKLHKRRATTYASELASLAQPVADYGDFEYLGNITIGTPDQQFIVVLDTGSSNLWVPGFECTGWINNCDGKHKFFYNQSSTYKHNGLPWIITYGSGSAEGFLGNDVVRFGAIGEQQLAVPDCTFGIAEHISRDFVHDATDGILGLAFKALASDDITPVLVNAIKKGLLDQPLFTVFLEHRGALNGVNGGVFTYGGIDSTNCGPIIAYQPLSAATYFQFLMSAIGYGTYKSAQNYQVISDTGTSFIGGPVAPVEAIAAAVNATWNRKEEVYYIDCDGTQKSTIDITIGANVYQIQPNNYIVDIGNNTCLLGMFPFDFGGFGPSWILGDPLIRQFCNPNEKNCHILHCCGRINATTGLGVCCIGHGKHNNTDHGGGGGGGNIRPPYRLNRVKSENPEKNMSVTAYEVPEWISEHRKDFTPPVCNKCMFADQIKLFFVGGPNQRKDYHMEEGEEFFYQRSGDMMLKVIEKGVHKDITIREGEFFLLPARVEHSPQRFANTIGFVVERDRENTEFDCIRYLVGQSTVTLWERWFHLKDVVKDLPPLIRQFFNSNEFKSGRPGNGTFRINAPYDPRWIDLPMPLNRKLFIYDHIGQLKNGPVRIYGPPEYNTEVMLLGDGEYDLESGEVEQLFWLQENTFATMQEDGLTFALRADTMVRVKPMSKVHLTIKTGFVITIRMLH</sequence>
<keyword evidence="7 21" id="KW-0645">Protease</keyword>
<feature type="binding site" evidence="18">
    <location>
        <position position="487"/>
    </location>
    <ligand>
        <name>Fe cation</name>
        <dbReference type="ChEBI" id="CHEBI:24875"/>
        <note>catalytic</note>
    </ligand>
</feature>
<feature type="disulfide bond" evidence="20">
    <location>
        <begin position="316"/>
        <end position="349"/>
    </location>
</feature>
<evidence type="ECO:0000256" key="4">
    <source>
        <dbReference type="ARBA" id="ARBA00007447"/>
    </source>
</evidence>
<dbReference type="PROSITE" id="PS51767">
    <property type="entry name" value="PEPTIDASE_A1"/>
    <property type="match status" value="1"/>
</dbReference>
<evidence type="ECO:0000313" key="25">
    <source>
        <dbReference type="Proteomes" id="UP000218231"/>
    </source>
</evidence>
<keyword evidence="5" id="KW-0964">Secreted</keyword>
<evidence type="ECO:0000256" key="18">
    <source>
        <dbReference type="HAMAP-Rule" id="MF_03019"/>
    </source>
</evidence>
<keyword evidence="10 21" id="KW-0064">Aspartyl protease</keyword>
<evidence type="ECO:0000256" key="3">
    <source>
        <dbReference type="ARBA" id="ARBA00004613"/>
    </source>
</evidence>
<keyword evidence="17" id="KW-0325">Glycoprotein</keyword>
<feature type="chain" id="PRO_5013330886" description="3-hydroxyanthranilate 3,4-dioxygenase" evidence="22">
    <location>
        <begin position="20"/>
        <end position="719"/>
    </location>
</feature>
<dbReference type="GO" id="GO:0005576">
    <property type="term" value="C:extracellular region"/>
    <property type="evidence" value="ECO:0007669"/>
    <property type="project" value="UniProtKB-SubCell"/>
</dbReference>
<feature type="binding site" evidence="18">
    <location>
        <position position="545"/>
    </location>
    <ligand>
        <name>substrate</name>
    </ligand>
</feature>
<evidence type="ECO:0000256" key="22">
    <source>
        <dbReference type="SAM" id="SignalP"/>
    </source>
</evidence>
<dbReference type="PROSITE" id="PS00141">
    <property type="entry name" value="ASP_PROTEASE"/>
    <property type="match status" value="1"/>
</dbReference>
<keyword evidence="18" id="KW-0963">Cytoplasm</keyword>
<comment type="caution">
    <text evidence="18">Lacks conserved residue(s) required for the propagation of feature annotation.</text>
</comment>
<comment type="cofactor">
    <cofactor evidence="1 18">
        <name>Fe(2+)</name>
        <dbReference type="ChEBI" id="CHEBI:29033"/>
    </cofactor>
</comment>
<dbReference type="OrthoDB" id="204928at2759"/>
<dbReference type="GO" id="GO:0034354">
    <property type="term" value="P:'de novo' NAD+ biosynthetic process from L-tryptophan"/>
    <property type="evidence" value="ECO:0007669"/>
    <property type="project" value="UniProtKB-UniRule"/>
</dbReference>
<evidence type="ECO:0000256" key="14">
    <source>
        <dbReference type="ARBA" id="ARBA00023004"/>
    </source>
</evidence>
<keyword evidence="8 18" id="KW-0479">Metal-binding</keyword>
<dbReference type="InterPro" id="IPR034164">
    <property type="entry name" value="Pepsin-like_dom"/>
</dbReference>
<dbReference type="InterPro" id="IPR033121">
    <property type="entry name" value="PEPTIDASE_A1"/>
</dbReference>
<dbReference type="GO" id="GO:0004190">
    <property type="term" value="F:aspartic-type endopeptidase activity"/>
    <property type="evidence" value="ECO:0007669"/>
    <property type="project" value="UniProtKB-KW"/>
</dbReference>
<evidence type="ECO:0000256" key="19">
    <source>
        <dbReference type="PIRSR" id="PIRSR601461-1"/>
    </source>
</evidence>
<evidence type="ECO:0000256" key="17">
    <source>
        <dbReference type="ARBA" id="ARBA00023180"/>
    </source>
</evidence>
<dbReference type="CDD" id="cd05471">
    <property type="entry name" value="pepsin_like"/>
    <property type="match status" value="1"/>
</dbReference>
<keyword evidence="14 18" id="KW-0408">Iron</keyword>
<feature type="binding site" evidence="18">
    <location>
        <position position="493"/>
    </location>
    <ligand>
        <name>substrate</name>
    </ligand>
</feature>
<organism evidence="24 25">
    <name type="scientific">Diploscapter pachys</name>
    <dbReference type="NCBI Taxonomy" id="2018661"/>
    <lineage>
        <taxon>Eukaryota</taxon>
        <taxon>Metazoa</taxon>
        <taxon>Ecdysozoa</taxon>
        <taxon>Nematoda</taxon>
        <taxon>Chromadorea</taxon>
        <taxon>Rhabditida</taxon>
        <taxon>Rhabditina</taxon>
        <taxon>Rhabditomorpha</taxon>
        <taxon>Rhabditoidea</taxon>
        <taxon>Rhabditidae</taxon>
        <taxon>Diploscapter</taxon>
    </lineage>
</organism>
<dbReference type="NCBIfam" id="TIGR03037">
    <property type="entry name" value="anthran_nbaC"/>
    <property type="match status" value="1"/>
</dbReference>
<comment type="catalytic activity">
    <reaction evidence="18">
        <text>3-hydroxyanthranilate + O2 = (2Z,4Z)-2-amino-3-carboxymuconate 6-semialdehyde</text>
        <dbReference type="Rhea" id="RHEA:17953"/>
        <dbReference type="ChEBI" id="CHEBI:15379"/>
        <dbReference type="ChEBI" id="CHEBI:36559"/>
        <dbReference type="ChEBI" id="CHEBI:77612"/>
        <dbReference type="EC" id="1.13.11.6"/>
    </reaction>
</comment>
<dbReference type="InterPro" id="IPR021109">
    <property type="entry name" value="Peptidase_aspartic_dom_sf"/>
</dbReference>
<evidence type="ECO:0000313" key="24">
    <source>
        <dbReference type="EMBL" id="PAV84903.1"/>
    </source>
</evidence>
<gene>
    <name evidence="24" type="ORF">WR25_21763</name>
</gene>
<dbReference type="PANTHER" id="PTHR47966">
    <property type="entry name" value="BETA-SITE APP-CLEAVING ENZYME, ISOFORM A-RELATED"/>
    <property type="match status" value="1"/>
</dbReference>
<dbReference type="InterPro" id="IPR011051">
    <property type="entry name" value="RmlC_Cupin_sf"/>
</dbReference>
<dbReference type="Proteomes" id="UP000218231">
    <property type="component" value="Unassembled WGS sequence"/>
</dbReference>
<dbReference type="FunFam" id="2.40.70.10:FF:000062">
    <property type="entry name" value="ASpartyl Protease"/>
    <property type="match status" value="1"/>
</dbReference>
<dbReference type="Pfam" id="PF06052">
    <property type="entry name" value="3-HAO"/>
    <property type="match status" value="1"/>
</dbReference>
<feature type="binding site" evidence="18">
    <location>
        <position position="531"/>
    </location>
    <ligand>
        <name>Fe cation</name>
        <dbReference type="ChEBI" id="CHEBI:24875"/>
        <note>catalytic</note>
    </ligand>
</feature>
<dbReference type="HAMAP" id="MF_00825">
    <property type="entry name" value="3_HAO"/>
    <property type="match status" value="1"/>
</dbReference>
<keyword evidence="13 18" id="KW-0560">Oxidoreductase</keyword>
<dbReference type="GO" id="GO:0006508">
    <property type="term" value="P:proteolysis"/>
    <property type="evidence" value="ECO:0007669"/>
    <property type="project" value="UniProtKB-KW"/>
</dbReference>
<evidence type="ECO:0000256" key="12">
    <source>
        <dbReference type="ARBA" id="ARBA00022964"/>
    </source>
</evidence>
<feature type="region of interest" description="Domain B" evidence="18">
    <location>
        <begin position="601"/>
        <end position="719"/>
    </location>
</feature>
<evidence type="ECO:0000256" key="16">
    <source>
        <dbReference type="ARBA" id="ARBA00023157"/>
    </source>
</evidence>
<dbReference type="EMBL" id="LIAE01006812">
    <property type="protein sequence ID" value="PAV84903.1"/>
    <property type="molecule type" value="Genomic_DNA"/>
</dbReference>
<dbReference type="FunFam" id="2.40.70.10:FF:000058">
    <property type="entry name" value="ASpartyl Protease"/>
    <property type="match status" value="1"/>
</dbReference>
<dbReference type="GO" id="GO:0019805">
    <property type="term" value="P:quinolinate biosynthetic process"/>
    <property type="evidence" value="ECO:0007669"/>
    <property type="project" value="UniProtKB-UniRule"/>
</dbReference>
<dbReference type="GO" id="GO:0000334">
    <property type="term" value="F:3-hydroxyanthranilate 3,4-dioxygenase activity"/>
    <property type="evidence" value="ECO:0007669"/>
    <property type="project" value="UniProtKB-UniRule"/>
</dbReference>
<dbReference type="InterPro" id="IPR010329">
    <property type="entry name" value="3hydroanth_dOase"/>
</dbReference>
<feature type="signal peptide" evidence="22">
    <location>
        <begin position="1"/>
        <end position="19"/>
    </location>
</feature>
<keyword evidence="25" id="KW-1185">Reference proteome</keyword>
<evidence type="ECO:0000256" key="9">
    <source>
        <dbReference type="ARBA" id="ARBA00022729"/>
    </source>
</evidence>
<protein>
    <recommendedName>
        <fullName evidence="18">3-hydroxyanthranilate 3,4-dioxygenase</fullName>
        <ecNumber evidence="18">1.13.11.6</ecNumber>
    </recommendedName>
    <alternativeName>
        <fullName evidence="18">3-hydroxyanthranilate oxygenase</fullName>
        <shortName evidence="18">3-HAO</shortName>
    </alternativeName>
    <alternativeName>
        <fullName evidence="18">3-hydroxyanthranilic acid dioxygenase</fullName>
        <shortName evidence="18">HAD</shortName>
    </alternativeName>
</protein>
<evidence type="ECO:0000256" key="13">
    <source>
        <dbReference type="ARBA" id="ARBA00023002"/>
    </source>
</evidence>
<dbReference type="InterPro" id="IPR001969">
    <property type="entry name" value="Aspartic_peptidase_AS"/>
</dbReference>
<evidence type="ECO:0000256" key="10">
    <source>
        <dbReference type="ARBA" id="ARBA00022750"/>
    </source>
</evidence>
<name>A0A2A2LFE5_9BILA</name>
<comment type="similarity">
    <text evidence="4 21">Belongs to the peptidase A1 family.</text>
</comment>
<feature type="domain" description="Peptidase A1" evidence="23">
    <location>
        <begin position="72"/>
        <end position="389"/>
    </location>
</feature>
<comment type="function">
    <text evidence="2 18">Catalyzes the oxidative ring opening of 3-hydroxyanthranilate to 2-amino-3-carboxymuconate semialdehyde, which spontaneously cyclizes to quinolinate.</text>
</comment>